<organism evidence="1 2">
    <name type="scientific">Paramecium pentaurelia</name>
    <dbReference type="NCBI Taxonomy" id="43138"/>
    <lineage>
        <taxon>Eukaryota</taxon>
        <taxon>Sar</taxon>
        <taxon>Alveolata</taxon>
        <taxon>Ciliophora</taxon>
        <taxon>Intramacronucleata</taxon>
        <taxon>Oligohymenophorea</taxon>
        <taxon>Peniculida</taxon>
        <taxon>Parameciidae</taxon>
        <taxon>Paramecium</taxon>
    </lineage>
</organism>
<comment type="caution">
    <text evidence="1">The sequence shown here is derived from an EMBL/GenBank/DDBJ whole genome shotgun (WGS) entry which is preliminary data.</text>
</comment>
<dbReference type="Proteomes" id="UP000689195">
    <property type="component" value="Unassembled WGS sequence"/>
</dbReference>
<reference evidence="1" key="1">
    <citation type="submission" date="2021-01" db="EMBL/GenBank/DDBJ databases">
        <authorList>
            <consortium name="Genoscope - CEA"/>
            <person name="William W."/>
        </authorList>
    </citation>
    <scope>NUCLEOTIDE SEQUENCE</scope>
</reference>
<evidence type="ECO:0000313" key="2">
    <source>
        <dbReference type="Proteomes" id="UP000689195"/>
    </source>
</evidence>
<dbReference type="AlphaFoldDB" id="A0A8S1YGC8"/>
<proteinExistence type="predicted"/>
<gene>
    <name evidence="1" type="ORF">PPENT_87.1.T1730012</name>
</gene>
<name>A0A8S1YGC8_9CILI</name>
<keyword evidence="2" id="KW-1185">Reference proteome</keyword>
<evidence type="ECO:0000313" key="1">
    <source>
        <dbReference type="EMBL" id="CAD8213040.1"/>
    </source>
</evidence>
<dbReference type="EMBL" id="CAJJDO010000173">
    <property type="protein sequence ID" value="CAD8213040.1"/>
    <property type="molecule type" value="Genomic_DNA"/>
</dbReference>
<sequence length="82" mass="9834">MIVKKQSMIIIQSQILVSLNRYCKVNSNRQPQWIDVLNQIEEEKFARLILSHWLLIKKNFCGFQNFPTKESQCWSKVDYEQS</sequence>
<protein>
    <submittedName>
        <fullName evidence="1">Uncharacterized protein</fullName>
    </submittedName>
</protein>
<accession>A0A8S1YGC8</accession>